<dbReference type="EMBL" id="BIFS01000002">
    <property type="protein sequence ID" value="GCE23611.1"/>
    <property type="molecule type" value="Genomic_DNA"/>
</dbReference>
<dbReference type="PANTHER" id="PTHR38733:SF1">
    <property type="entry name" value="TYPE IV METHYL-DIRECTED RESTRICTION ENZYME ECOKMCRBC"/>
    <property type="match status" value="1"/>
</dbReference>
<dbReference type="RefSeq" id="WP_161977934.1">
    <property type="nucleotide sequence ID" value="NZ_BIFS01000002.1"/>
</dbReference>
<name>A0A402AWU3_9CHLR</name>
<dbReference type="Proteomes" id="UP000287188">
    <property type="component" value="Unassembled WGS sequence"/>
</dbReference>
<organism evidence="1 2">
    <name type="scientific">Dictyobacter kobayashii</name>
    <dbReference type="NCBI Taxonomy" id="2014872"/>
    <lineage>
        <taxon>Bacteria</taxon>
        <taxon>Bacillati</taxon>
        <taxon>Chloroflexota</taxon>
        <taxon>Ktedonobacteria</taxon>
        <taxon>Ktedonobacterales</taxon>
        <taxon>Dictyobacteraceae</taxon>
        <taxon>Dictyobacter</taxon>
    </lineage>
</organism>
<comment type="caution">
    <text evidence="1">The sequence shown here is derived from an EMBL/GenBank/DDBJ whole genome shotgun (WGS) entry which is preliminary data.</text>
</comment>
<proteinExistence type="predicted"/>
<evidence type="ECO:0008006" key="3">
    <source>
        <dbReference type="Google" id="ProtNLM"/>
    </source>
</evidence>
<keyword evidence="2" id="KW-1185">Reference proteome</keyword>
<evidence type="ECO:0000313" key="1">
    <source>
        <dbReference type="EMBL" id="GCE23611.1"/>
    </source>
</evidence>
<dbReference type="Pfam" id="PF10117">
    <property type="entry name" value="McrBC"/>
    <property type="match status" value="1"/>
</dbReference>
<protein>
    <recommendedName>
        <fullName evidence="3">Restriction endonuclease</fullName>
    </recommendedName>
</protein>
<evidence type="ECO:0000313" key="2">
    <source>
        <dbReference type="Proteomes" id="UP000287188"/>
    </source>
</evidence>
<sequence length="425" mass="48398">MQEWQRATIVTHPQLAGLALPQDDQTQQLIQELASSGRLTIIQHHRGIDIEASSFIGRIRLGELSLTIRPKVKGLPFLRLMQYAYGLHPLDLFSATSFDTEANSFQELLFQQLLAETNELVLHGLQKQYVQRHEALSSPRGRISFSAIANQGGMVQSTLPCTHYLRLEDSLINRVLKQGVRLAAQLTAHDALRMKLQRLERYHLPNISSLTLNAQTLKQVHRAMTRQTMPYLPVLTLIEILLAASGISVAGQPQDIALPGFLFDMNLFFQNLLYRFLSENLPDYEVQEQYVLDTVMGYVENPRKRQAPQLRPDYVVKQKGKAVAILDAKYRDLWQNTLPPHMLYQLIMYALGQDNCDRATILYPTMGPSASVASIEVRMPLYARGSAYVILRPVDLLHLDQLILQAREKKNDRDPTRFAHQLIQD</sequence>
<dbReference type="InterPro" id="IPR019292">
    <property type="entry name" value="McrC"/>
</dbReference>
<accession>A0A402AWU3</accession>
<dbReference type="PANTHER" id="PTHR38733">
    <property type="entry name" value="PROTEIN MCRC"/>
    <property type="match status" value="1"/>
</dbReference>
<gene>
    <name evidence="1" type="ORF">KDK_74110</name>
</gene>
<dbReference type="AlphaFoldDB" id="A0A402AWU3"/>
<reference evidence="2" key="1">
    <citation type="submission" date="2018-12" db="EMBL/GenBank/DDBJ databases">
        <title>Tengunoibacter tsumagoiensis gen. nov., sp. nov., Dictyobacter kobayashii sp. nov., D. alpinus sp. nov., and D. joshuensis sp. nov. and description of Dictyobacteraceae fam. nov. within the order Ktedonobacterales isolated from Tengu-no-mugimeshi.</title>
        <authorList>
            <person name="Wang C.M."/>
            <person name="Zheng Y."/>
            <person name="Sakai Y."/>
            <person name="Toyoda A."/>
            <person name="Minakuchi Y."/>
            <person name="Abe K."/>
            <person name="Yokota A."/>
            <person name="Yabe S."/>
        </authorList>
    </citation>
    <scope>NUCLEOTIDE SEQUENCE [LARGE SCALE GENOMIC DNA]</scope>
    <source>
        <strain evidence="2">Uno11</strain>
    </source>
</reference>